<dbReference type="GO" id="GO:0008270">
    <property type="term" value="F:zinc ion binding"/>
    <property type="evidence" value="ECO:0007669"/>
    <property type="project" value="InterPro"/>
</dbReference>
<organism evidence="3 4">
    <name type="scientific">Phenylobacterium deserti</name>
    <dbReference type="NCBI Taxonomy" id="1914756"/>
    <lineage>
        <taxon>Bacteria</taxon>
        <taxon>Pseudomonadati</taxon>
        <taxon>Pseudomonadota</taxon>
        <taxon>Alphaproteobacteria</taxon>
        <taxon>Caulobacterales</taxon>
        <taxon>Caulobacteraceae</taxon>
        <taxon>Phenylobacterium</taxon>
    </lineage>
</organism>
<dbReference type="GO" id="GO:0008237">
    <property type="term" value="F:metallopeptidase activity"/>
    <property type="evidence" value="ECO:0007669"/>
    <property type="project" value="InterPro"/>
</dbReference>
<feature type="transmembrane region" description="Helical" evidence="1">
    <location>
        <begin position="146"/>
        <end position="170"/>
    </location>
</feature>
<keyword evidence="1" id="KW-0472">Membrane</keyword>
<feature type="transmembrane region" description="Helical" evidence="1">
    <location>
        <begin position="411"/>
        <end position="434"/>
    </location>
</feature>
<keyword evidence="3" id="KW-0378">Hydrolase</keyword>
<evidence type="ECO:0000313" key="4">
    <source>
        <dbReference type="Proteomes" id="UP000249725"/>
    </source>
</evidence>
<sequence length="1197" mass="133218">MFGKIAAFELRYQTRQPVFWISSLIFFLLVFGSVVIDQIQIGSGGNIHKNSPQAISTTLLVMSLFFMFVSTAFVANVVVRDDETGYGPIVRATPVSRFDYLFGRFTGAFAATCLAFLAVPLGILVGSWAPWVDPETLGPNQLSHYAFAYFALALPTLLITASLFFCLATVTRSMMGAYLGAAGFLVAYTVFLAMMGAPERRDLAAYLDPLGMSAFAGATRYFTAAEANTLVPPFKGALLYNRLIWTAAGLALLALTYRLFRFEVRGAKARKGAKAAAQAASVEAAAPIATPAEPLPRPRFGLGSAWAQLTKRTRFEMAQVFKSPAFAVLIMLGLFNSCAALILGGERGDAAIYPVTRWSIQTLQGAFSLIPVIVAIYYAGELVWRERDRKTHEIVDATAVPDWAFVVPKTLALVLVLVSTLLISVLAAICVQLGKGFTDLELGRYLAWYVAPMAVDWSLLAVLAIFLQALSPHKFIGWGLMVLYLIAGMTLGNIGFDHNLYLYGGAPQVPLSDMNGQGDFGRAAAWFRAYWSAFAIVLLVLSYGLWRRGTETRLAPRLKRLPRRLFGPAGLIGAAALAAFVGTGAFIFQNTNVWNDYRNSIEGERWLADFEKSFLKYETVAQPSVTDVKLKLDLHPHEPRLVTWGVYGLVNDTGAPVTQLHVRLDRDTRALQLAVGGAHKVQTFDRFNYRIFTFDRPLQPGERTSLTFQTQMAQRGFKNSGNTTRLVDNGTFVNNGEFAPTIGMSRSGLLQDRAKRRKYGLPPQLRMARLEDRSAQSRNYVGDADWVMADITVTTDADQTPVAPGYRVSDTTRDGRRTIRYRTDAPVLHFFSVQSARYAVKRANHQGVELAVYYHPSHTWNVDRMLAAMGHSLDYYQAQFSPFQFRQLRVLEFPDYAQFAQSFANTVPWSEGLGFIMDPRDPDKIDFVTFVTAHEVAHQWWAHQIVGADMQGSTALSETLAEYSAIMVMEKTLGEAQIRRFLKRELDSYLRARGGDVLEEQPLMRVENQQYIHYNKGGHVMYLLRDRMGEARVNAALRRVLAQYEFKGAPYPRSVDLVNALRAEALPEHQQLITDVFERITLHDLKTRTAQVKKRADGRYDVVLTVEAKKMYADGNGKETEVPIAPNERFDVGVFTAEPGRKGFGPEDVLSFGLRPLRSGTQTLTVTVDKPPRFAGIDPYNKLIDRNSDDNAIKTSD</sequence>
<feature type="transmembrane region" description="Helical" evidence="1">
    <location>
        <begin position="243"/>
        <end position="260"/>
    </location>
</feature>
<keyword evidence="1" id="KW-1133">Transmembrane helix</keyword>
<keyword evidence="1" id="KW-0812">Transmembrane</keyword>
<dbReference type="GO" id="GO:0005886">
    <property type="term" value="C:plasma membrane"/>
    <property type="evidence" value="ECO:0007669"/>
    <property type="project" value="UniProtKB-SubCell"/>
</dbReference>
<feature type="transmembrane region" description="Helical" evidence="1">
    <location>
        <begin position="566"/>
        <end position="588"/>
    </location>
</feature>
<feature type="domain" description="Peptidase M1 membrane alanine aminopeptidase" evidence="2">
    <location>
        <begin position="872"/>
        <end position="1063"/>
    </location>
</feature>
<evidence type="ECO:0000313" key="3">
    <source>
        <dbReference type="EMBL" id="RAK56443.1"/>
    </source>
</evidence>
<gene>
    <name evidence="3" type="ORF">DJ018_00180</name>
</gene>
<dbReference type="PANTHER" id="PTHR43471">
    <property type="entry name" value="ABC TRANSPORTER PERMEASE"/>
    <property type="match status" value="1"/>
</dbReference>
<dbReference type="RefSeq" id="WP_111512794.1">
    <property type="nucleotide sequence ID" value="NZ_QFYR01000001.1"/>
</dbReference>
<dbReference type="GO" id="GO:0140359">
    <property type="term" value="F:ABC-type transporter activity"/>
    <property type="evidence" value="ECO:0007669"/>
    <property type="project" value="InterPro"/>
</dbReference>
<dbReference type="OrthoDB" id="100605at2"/>
<feature type="transmembrane region" description="Helical" evidence="1">
    <location>
        <begin position="59"/>
        <end position="79"/>
    </location>
</feature>
<feature type="transmembrane region" description="Helical" evidence="1">
    <location>
        <begin position="446"/>
        <end position="468"/>
    </location>
</feature>
<keyword evidence="3" id="KW-0031">Aminopeptidase</keyword>
<dbReference type="EMBL" id="QFYR01000001">
    <property type="protein sequence ID" value="RAK56443.1"/>
    <property type="molecule type" value="Genomic_DNA"/>
</dbReference>
<feature type="transmembrane region" description="Helical" evidence="1">
    <location>
        <begin position="18"/>
        <end position="39"/>
    </location>
</feature>
<feature type="transmembrane region" description="Helical" evidence="1">
    <location>
        <begin position="363"/>
        <end position="380"/>
    </location>
</feature>
<accession>A0A328AN72</accession>
<dbReference type="GO" id="GO:0004177">
    <property type="term" value="F:aminopeptidase activity"/>
    <property type="evidence" value="ECO:0007669"/>
    <property type="project" value="UniProtKB-KW"/>
</dbReference>
<dbReference type="Pfam" id="PF01433">
    <property type="entry name" value="Peptidase_M1"/>
    <property type="match status" value="1"/>
</dbReference>
<feature type="transmembrane region" description="Helical" evidence="1">
    <location>
        <begin position="529"/>
        <end position="546"/>
    </location>
</feature>
<feature type="transmembrane region" description="Helical" evidence="1">
    <location>
        <begin position="475"/>
        <end position="496"/>
    </location>
</feature>
<reference evidence="4" key="1">
    <citation type="submission" date="2018-05" db="EMBL/GenBank/DDBJ databases">
        <authorList>
            <person name="Li X."/>
        </authorList>
    </citation>
    <scope>NUCLEOTIDE SEQUENCE [LARGE SCALE GENOMIC DNA]</scope>
    <source>
        <strain evidence="4">YIM 73061</strain>
    </source>
</reference>
<dbReference type="Proteomes" id="UP000249725">
    <property type="component" value="Unassembled WGS sequence"/>
</dbReference>
<evidence type="ECO:0000256" key="1">
    <source>
        <dbReference type="SAM" id="Phobius"/>
    </source>
</evidence>
<evidence type="ECO:0000259" key="2">
    <source>
        <dbReference type="Pfam" id="PF01433"/>
    </source>
</evidence>
<name>A0A328AN72_9CAUL</name>
<feature type="transmembrane region" description="Helical" evidence="1">
    <location>
        <begin position="177"/>
        <end position="197"/>
    </location>
</feature>
<dbReference type="Pfam" id="PF12679">
    <property type="entry name" value="ABC2_membrane_2"/>
    <property type="match status" value="1"/>
</dbReference>
<dbReference type="InterPro" id="IPR014782">
    <property type="entry name" value="Peptidase_M1_dom"/>
</dbReference>
<dbReference type="Gene3D" id="1.10.390.10">
    <property type="entry name" value="Neutral Protease Domain 2"/>
    <property type="match status" value="1"/>
</dbReference>
<protein>
    <submittedName>
        <fullName evidence="3">Aminopeptidase</fullName>
    </submittedName>
</protein>
<keyword evidence="3" id="KW-0645">Protease</keyword>
<keyword evidence="4" id="KW-1185">Reference proteome</keyword>
<comment type="caution">
    <text evidence="3">The sequence shown here is derived from an EMBL/GenBank/DDBJ whole genome shotgun (WGS) entry which is preliminary data.</text>
</comment>
<dbReference type="InterPro" id="IPR027268">
    <property type="entry name" value="Peptidase_M4/M1_CTD_sf"/>
</dbReference>
<dbReference type="SUPFAM" id="SSF55486">
    <property type="entry name" value="Metalloproteases ('zincins'), catalytic domain"/>
    <property type="match status" value="1"/>
</dbReference>
<feature type="transmembrane region" description="Helical" evidence="1">
    <location>
        <begin position="320"/>
        <end position="343"/>
    </location>
</feature>
<feature type="transmembrane region" description="Helical" evidence="1">
    <location>
        <begin position="100"/>
        <end position="126"/>
    </location>
</feature>
<proteinExistence type="predicted"/>
<dbReference type="AlphaFoldDB" id="A0A328AN72"/>